<gene>
    <name evidence="2" type="ORF">C2845_PM10G19790</name>
</gene>
<proteinExistence type="predicted"/>
<sequence length="96" mass="9890">MTTTQPPVPSEPRFAAGPPLMLHRRPLVGPQLASGPGTETHGTCTGSTRRHAGPKSRGSGMEGSEACTVDGGGWAFAAPAADAGSERNIKRLEPAW</sequence>
<keyword evidence="3" id="KW-1185">Reference proteome</keyword>
<comment type="caution">
    <text evidence="2">The sequence shown here is derived from an EMBL/GenBank/DDBJ whole genome shotgun (WGS) entry which is preliminary data.</text>
</comment>
<feature type="region of interest" description="Disordered" evidence="1">
    <location>
        <begin position="1"/>
        <end position="66"/>
    </location>
</feature>
<evidence type="ECO:0000313" key="2">
    <source>
        <dbReference type="EMBL" id="RLM55539.1"/>
    </source>
</evidence>
<reference evidence="3" key="1">
    <citation type="journal article" date="2019" name="Nat. Commun.">
        <title>The genome of broomcorn millet.</title>
        <authorList>
            <person name="Zou C."/>
            <person name="Miki D."/>
            <person name="Li D."/>
            <person name="Tang Q."/>
            <person name="Xiao L."/>
            <person name="Rajput S."/>
            <person name="Deng P."/>
            <person name="Jia W."/>
            <person name="Huang R."/>
            <person name="Zhang M."/>
            <person name="Sun Y."/>
            <person name="Hu J."/>
            <person name="Fu X."/>
            <person name="Schnable P.S."/>
            <person name="Li F."/>
            <person name="Zhang H."/>
            <person name="Feng B."/>
            <person name="Zhu X."/>
            <person name="Liu R."/>
            <person name="Schnable J.C."/>
            <person name="Zhu J.-K."/>
            <person name="Zhang H."/>
        </authorList>
    </citation>
    <scope>NUCLEOTIDE SEQUENCE [LARGE SCALE GENOMIC DNA]</scope>
</reference>
<protein>
    <submittedName>
        <fullName evidence="2">Uncharacterized protein</fullName>
    </submittedName>
</protein>
<evidence type="ECO:0000313" key="3">
    <source>
        <dbReference type="Proteomes" id="UP000275267"/>
    </source>
</evidence>
<evidence type="ECO:0000256" key="1">
    <source>
        <dbReference type="SAM" id="MobiDB-lite"/>
    </source>
</evidence>
<accession>A0A3L6PEZ1</accession>
<name>A0A3L6PEZ1_PANMI</name>
<dbReference type="Proteomes" id="UP000275267">
    <property type="component" value="Unassembled WGS sequence"/>
</dbReference>
<dbReference type="AlphaFoldDB" id="A0A3L6PEZ1"/>
<dbReference type="EMBL" id="PQIB02000018">
    <property type="protein sequence ID" value="RLM55539.1"/>
    <property type="molecule type" value="Genomic_DNA"/>
</dbReference>
<feature type="compositionally biased region" description="Pro residues" evidence="1">
    <location>
        <begin position="1"/>
        <end position="10"/>
    </location>
</feature>
<organism evidence="2 3">
    <name type="scientific">Panicum miliaceum</name>
    <name type="common">Proso millet</name>
    <name type="synonym">Broomcorn millet</name>
    <dbReference type="NCBI Taxonomy" id="4540"/>
    <lineage>
        <taxon>Eukaryota</taxon>
        <taxon>Viridiplantae</taxon>
        <taxon>Streptophyta</taxon>
        <taxon>Embryophyta</taxon>
        <taxon>Tracheophyta</taxon>
        <taxon>Spermatophyta</taxon>
        <taxon>Magnoliopsida</taxon>
        <taxon>Liliopsida</taxon>
        <taxon>Poales</taxon>
        <taxon>Poaceae</taxon>
        <taxon>PACMAD clade</taxon>
        <taxon>Panicoideae</taxon>
        <taxon>Panicodae</taxon>
        <taxon>Paniceae</taxon>
        <taxon>Panicinae</taxon>
        <taxon>Panicum</taxon>
        <taxon>Panicum sect. Panicum</taxon>
    </lineage>
</organism>